<comment type="function">
    <text evidence="2">One of several proteins that assist in the late maturation steps of the functional core of the 30S ribosomal subunit. Associates with free 30S ribosomal subunits (but not with 30S subunits that are part of 70S ribosomes or polysomes). Required for efficient processing of 16S rRNA. May interact with the 5'-terminal helix region of 16S rRNA.</text>
</comment>
<evidence type="ECO:0000256" key="1">
    <source>
        <dbReference type="ARBA" id="ARBA00022517"/>
    </source>
</evidence>
<comment type="subcellular location">
    <subcellularLocation>
        <location evidence="2">Cytoplasm</location>
    </subcellularLocation>
</comment>
<dbReference type="Gene3D" id="3.30.300.20">
    <property type="match status" value="1"/>
</dbReference>
<dbReference type="HAMAP" id="MF_00003">
    <property type="entry name" value="RbfA"/>
    <property type="match status" value="1"/>
</dbReference>
<protein>
    <recommendedName>
        <fullName evidence="2">Ribosome-binding factor A</fullName>
    </recommendedName>
</protein>
<keyword evidence="1 2" id="KW-0690">Ribosome biogenesis</keyword>
<dbReference type="GO" id="GO:0043024">
    <property type="term" value="F:ribosomal small subunit binding"/>
    <property type="evidence" value="ECO:0007669"/>
    <property type="project" value="TreeGrafter"/>
</dbReference>
<gene>
    <name evidence="2" type="primary">rbfA</name>
    <name evidence="3" type="ORF">AL399_08420</name>
</gene>
<dbReference type="GO" id="GO:0005829">
    <property type="term" value="C:cytosol"/>
    <property type="evidence" value="ECO:0007669"/>
    <property type="project" value="TreeGrafter"/>
</dbReference>
<evidence type="ECO:0000256" key="2">
    <source>
        <dbReference type="HAMAP-Rule" id="MF_00003"/>
    </source>
</evidence>
<comment type="caution">
    <text evidence="3">The sequence shown here is derived from an EMBL/GenBank/DDBJ whole genome shotgun (WGS) entry which is preliminary data.</text>
</comment>
<keyword evidence="4" id="KW-1185">Reference proteome</keyword>
<dbReference type="PANTHER" id="PTHR33515">
    <property type="entry name" value="RIBOSOME-BINDING FACTOR A, CHLOROPLASTIC-RELATED"/>
    <property type="match status" value="1"/>
</dbReference>
<dbReference type="InterPro" id="IPR023799">
    <property type="entry name" value="RbfA_dom_sf"/>
</dbReference>
<dbReference type="AlphaFoldDB" id="A0A0Q4B7B0"/>
<dbReference type="InterPro" id="IPR000238">
    <property type="entry name" value="RbfA"/>
</dbReference>
<organism evidence="3 4">
    <name type="scientific">Candidatus [Bacteroides] periocalifornicus</name>
    <dbReference type="NCBI Taxonomy" id="1702214"/>
    <lineage>
        <taxon>Bacteria</taxon>
        <taxon>Pseudomonadati</taxon>
        <taxon>Bacteroidota</taxon>
    </lineage>
</organism>
<dbReference type="PATRIC" id="fig|1702214.3.peg.1784"/>
<evidence type="ECO:0000313" key="3">
    <source>
        <dbReference type="EMBL" id="KQM08230.1"/>
    </source>
</evidence>
<accession>A0A0Q4B7B0</accession>
<dbReference type="Pfam" id="PF02033">
    <property type="entry name" value="RBFA"/>
    <property type="match status" value="1"/>
</dbReference>
<dbReference type="EMBL" id="LIIK01000053">
    <property type="protein sequence ID" value="KQM08230.1"/>
    <property type="molecule type" value="Genomic_DNA"/>
</dbReference>
<keyword evidence="2" id="KW-0963">Cytoplasm</keyword>
<comment type="similarity">
    <text evidence="2">Belongs to the RbfA family.</text>
</comment>
<dbReference type="Proteomes" id="UP000054172">
    <property type="component" value="Unassembled WGS sequence"/>
</dbReference>
<dbReference type="PANTHER" id="PTHR33515:SF1">
    <property type="entry name" value="RIBOSOME-BINDING FACTOR A, CHLOROPLASTIC-RELATED"/>
    <property type="match status" value="1"/>
</dbReference>
<dbReference type="NCBIfam" id="TIGR00082">
    <property type="entry name" value="rbfA"/>
    <property type="match status" value="1"/>
</dbReference>
<evidence type="ECO:0000313" key="4">
    <source>
        <dbReference type="Proteomes" id="UP000054172"/>
    </source>
</evidence>
<dbReference type="GO" id="GO:0030490">
    <property type="term" value="P:maturation of SSU-rRNA"/>
    <property type="evidence" value="ECO:0007669"/>
    <property type="project" value="UniProtKB-UniRule"/>
</dbReference>
<comment type="subunit">
    <text evidence="2">Monomer. Binds 30S ribosomal subunits, but not 50S ribosomal subunits or 70S ribosomes.</text>
</comment>
<name>A0A0Q4B7B0_9BACT</name>
<dbReference type="SUPFAM" id="SSF89919">
    <property type="entry name" value="Ribosome-binding factor A, RbfA"/>
    <property type="match status" value="1"/>
</dbReference>
<reference evidence="3" key="1">
    <citation type="submission" date="2015-08" db="EMBL/GenBank/DDBJ databases">
        <title>Candidatus Bacteriodes Periocalifornicus.</title>
        <authorList>
            <person name="McLean J.S."/>
            <person name="Kelley S."/>
        </authorList>
    </citation>
    <scope>NUCLEOTIDE SEQUENCE [LARGE SCALE GENOMIC DNA]</scope>
    <source>
        <strain evidence="3">12B</strain>
    </source>
</reference>
<proteinExistence type="inferred from homology"/>
<dbReference type="STRING" id="1702214.AL399_08420"/>
<dbReference type="InterPro" id="IPR015946">
    <property type="entry name" value="KH_dom-like_a/b"/>
</dbReference>
<sequence length="124" mass="14148">MQTGEESTRQLKVARQVQRDLSEIFRLGAREYCQGRMVTVTRVRVSSDLEYAHAYLSIFPSGNAEEVVQSIAARAREIRYQLGKRVGKQLRVVPELTFALDDSLDYIENIDRLLKSDSKENPDG</sequence>